<protein>
    <submittedName>
        <fullName evidence="2">DNA-binding MarR family transcriptional regulator</fullName>
    </submittedName>
</protein>
<gene>
    <name evidence="2" type="ORF">IW245_005627</name>
</gene>
<dbReference type="InterPro" id="IPR000835">
    <property type="entry name" value="HTH_MarR-typ"/>
</dbReference>
<dbReference type="InterPro" id="IPR036388">
    <property type="entry name" value="WH-like_DNA-bd_sf"/>
</dbReference>
<dbReference type="SMART" id="SM00347">
    <property type="entry name" value="HTH_MARR"/>
    <property type="match status" value="1"/>
</dbReference>
<evidence type="ECO:0000259" key="1">
    <source>
        <dbReference type="PROSITE" id="PS50995"/>
    </source>
</evidence>
<keyword evidence="3" id="KW-1185">Reference proteome</keyword>
<dbReference type="Proteomes" id="UP000622552">
    <property type="component" value="Unassembled WGS sequence"/>
</dbReference>
<dbReference type="EMBL" id="JADOUF010000001">
    <property type="protein sequence ID" value="MBG6139433.1"/>
    <property type="molecule type" value="Genomic_DNA"/>
</dbReference>
<feature type="domain" description="HTH marR-type" evidence="1">
    <location>
        <begin position="1"/>
        <end position="133"/>
    </location>
</feature>
<dbReference type="Gene3D" id="1.10.10.10">
    <property type="entry name" value="Winged helix-like DNA-binding domain superfamily/Winged helix DNA-binding domain"/>
    <property type="match status" value="1"/>
</dbReference>
<dbReference type="AlphaFoldDB" id="A0A8J7GM85"/>
<dbReference type="InterPro" id="IPR039422">
    <property type="entry name" value="MarR/SlyA-like"/>
</dbReference>
<organism evidence="2 3">
    <name type="scientific">Longispora fulva</name>
    <dbReference type="NCBI Taxonomy" id="619741"/>
    <lineage>
        <taxon>Bacteria</taxon>
        <taxon>Bacillati</taxon>
        <taxon>Actinomycetota</taxon>
        <taxon>Actinomycetes</taxon>
        <taxon>Micromonosporales</taxon>
        <taxon>Micromonosporaceae</taxon>
        <taxon>Longispora</taxon>
    </lineage>
</organism>
<dbReference type="PANTHER" id="PTHR33164">
    <property type="entry name" value="TRANSCRIPTIONAL REGULATOR, MARR FAMILY"/>
    <property type="match status" value="1"/>
</dbReference>
<dbReference type="GO" id="GO:0003700">
    <property type="term" value="F:DNA-binding transcription factor activity"/>
    <property type="evidence" value="ECO:0007669"/>
    <property type="project" value="InterPro"/>
</dbReference>
<reference evidence="2" key="1">
    <citation type="submission" date="2020-11" db="EMBL/GenBank/DDBJ databases">
        <title>Sequencing the genomes of 1000 actinobacteria strains.</title>
        <authorList>
            <person name="Klenk H.-P."/>
        </authorList>
    </citation>
    <scope>NUCLEOTIDE SEQUENCE</scope>
    <source>
        <strain evidence="2">DSM 45356</strain>
    </source>
</reference>
<proteinExistence type="predicted"/>
<dbReference type="PANTHER" id="PTHR33164:SF104">
    <property type="entry name" value="TRANSCRIPTIONAL REGULATORY PROTEIN"/>
    <property type="match status" value="1"/>
</dbReference>
<dbReference type="GO" id="GO:0006950">
    <property type="term" value="P:response to stress"/>
    <property type="evidence" value="ECO:0007669"/>
    <property type="project" value="TreeGrafter"/>
</dbReference>
<accession>A0A8J7GM85</accession>
<evidence type="ECO:0000313" key="3">
    <source>
        <dbReference type="Proteomes" id="UP000622552"/>
    </source>
</evidence>
<dbReference type="PROSITE" id="PS50995">
    <property type="entry name" value="HTH_MARR_2"/>
    <property type="match status" value="1"/>
</dbReference>
<dbReference type="Pfam" id="PF12802">
    <property type="entry name" value="MarR_2"/>
    <property type="match status" value="1"/>
</dbReference>
<keyword evidence="2" id="KW-0238">DNA-binding</keyword>
<evidence type="ECO:0000313" key="2">
    <source>
        <dbReference type="EMBL" id="MBG6139433.1"/>
    </source>
</evidence>
<dbReference type="GO" id="GO:0003677">
    <property type="term" value="F:DNA binding"/>
    <property type="evidence" value="ECO:0007669"/>
    <property type="project" value="UniProtKB-KW"/>
</dbReference>
<sequence length="137" mass="14896">MQLGMFVRRLEQTLTAAKAEAFRETGLTVPQHLALLVLAASPGNFSAAQLARVCLVTPQTMSTITANLLAKGLIEKHPSDVHAQVLVLKATPAGLELLERAEPGHLAVEARLISTFTPEEQEKFREFLIRALDALTD</sequence>
<dbReference type="SUPFAM" id="SSF46785">
    <property type="entry name" value="Winged helix' DNA-binding domain"/>
    <property type="match status" value="1"/>
</dbReference>
<dbReference type="RefSeq" id="WP_197006090.1">
    <property type="nucleotide sequence ID" value="NZ_BONS01000012.1"/>
</dbReference>
<dbReference type="InterPro" id="IPR036390">
    <property type="entry name" value="WH_DNA-bd_sf"/>
</dbReference>
<comment type="caution">
    <text evidence="2">The sequence shown here is derived from an EMBL/GenBank/DDBJ whole genome shotgun (WGS) entry which is preliminary data.</text>
</comment>
<name>A0A8J7GM85_9ACTN</name>